<keyword evidence="3" id="KW-1185">Reference proteome</keyword>
<dbReference type="AlphaFoldDB" id="E2ASP7"/>
<evidence type="ECO:0000313" key="3">
    <source>
        <dbReference type="Proteomes" id="UP000000311"/>
    </source>
</evidence>
<evidence type="ECO:0000256" key="1">
    <source>
        <dbReference type="SAM" id="MobiDB-lite"/>
    </source>
</evidence>
<name>E2ASP7_CAMFO</name>
<protein>
    <submittedName>
        <fullName evidence="2">Uncharacterized protein</fullName>
    </submittedName>
</protein>
<evidence type="ECO:0000313" key="2">
    <source>
        <dbReference type="EMBL" id="EFN63529.1"/>
    </source>
</evidence>
<sequence length="525" mass="58859">MATAIRAACRYTGVMQYLPELPRPRTTRTGRKGMSVISQMGCTFADALDRINDKRAEQASMQRLARLTQEMRFEDFFTMPPTARTARDSAGGVEERENEEELFPPALPCRTAKILGSENHLRNNASPNGREGAILAGASRNKFGELSKAMARRDKRSRSSNAEVSLATVPLLKCLVFGLVRGYHYAPEGRAPLVTPLERRQRPVHGMPSLERTRVAVDRTRLPSVYTRTMMKRLVNPNPDVHVRCARLAAHHSRIRSSRFIAADLVSRGCLELSFKFEGAQCNSVTASKAIRSTNITKQLSLFTHKVNQEVYSERTLHISAIDYESAYPSCIQTASEVCERKLPKRDNSMCSKTCTFISPISSSGQDEEVGVRRMYDTFHLARYESASLYIAVESAQRTRADANFRTEPVYRWSAPLSVHGSAAQTFVQDGGGKAAAVSTEARVAMRYRITSLLELHAANLGKPVTSGLNYRDNDSENSKQPLFDNAITPRHRKWHRYYIQHANLSHTFRESSKTQQTCVFISSV</sequence>
<organism evidence="3">
    <name type="scientific">Camponotus floridanus</name>
    <name type="common">Florida carpenter ant</name>
    <dbReference type="NCBI Taxonomy" id="104421"/>
    <lineage>
        <taxon>Eukaryota</taxon>
        <taxon>Metazoa</taxon>
        <taxon>Ecdysozoa</taxon>
        <taxon>Arthropoda</taxon>
        <taxon>Hexapoda</taxon>
        <taxon>Insecta</taxon>
        <taxon>Pterygota</taxon>
        <taxon>Neoptera</taxon>
        <taxon>Endopterygota</taxon>
        <taxon>Hymenoptera</taxon>
        <taxon>Apocrita</taxon>
        <taxon>Aculeata</taxon>
        <taxon>Formicoidea</taxon>
        <taxon>Formicidae</taxon>
        <taxon>Formicinae</taxon>
        <taxon>Camponotus</taxon>
    </lineage>
</organism>
<proteinExistence type="predicted"/>
<reference evidence="2 3" key="1">
    <citation type="journal article" date="2010" name="Science">
        <title>Genomic comparison of the ants Camponotus floridanus and Harpegnathos saltator.</title>
        <authorList>
            <person name="Bonasio R."/>
            <person name="Zhang G."/>
            <person name="Ye C."/>
            <person name="Mutti N.S."/>
            <person name="Fang X."/>
            <person name="Qin N."/>
            <person name="Donahue G."/>
            <person name="Yang P."/>
            <person name="Li Q."/>
            <person name="Li C."/>
            <person name="Zhang P."/>
            <person name="Huang Z."/>
            <person name="Berger S.L."/>
            <person name="Reinberg D."/>
            <person name="Wang J."/>
            <person name="Liebig J."/>
        </authorList>
    </citation>
    <scope>NUCLEOTIDE SEQUENCE [LARGE SCALE GENOMIC DNA]</scope>
    <source>
        <strain evidence="3">C129</strain>
    </source>
</reference>
<dbReference type="InParanoid" id="E2ASP7"/>
<gene>
    <name evidence="2" type="ORF">EAG_16422</name>
</gene>
<feature type="region of interest" description="Disordered" evidence="1">
    <location>
        <begin position="82"/>
        <end position="102"/>
    </location>
</feature>
<accession>E2ASP7</accession>
<dbReference type="Proteomes" id="UP000000311">
    <property type="component" value="Unassembled WGS sequence"/>
</dbReference>
<dbReference type="EMBL" id="GL442346">
    <property type="protein sequence ID" value="EFN63529.1"/>
    <property type="molecule type" value="Genomic_DNA"/>
</dbReference>